<keyword evidence="1" id="KW-0732">Signal</keyword>
<dbReference type="InterPro" id="IPR001611">
    <property type="entry name" value="Leu-rich_rpt"/>
</dbReference>
<gene>
    <name evidence="2" type="ORF">PVAP13_6KG236006</name>
</gene>
<dbReference type="SUPFAM" id="SSF52058">
    <property type="entry name" value="L domain-like"/>
    <property type="match status" value="1"/>
</dbReference>
<keyword evidence="3" id="KW-1185">Reference proteome</keyword>
<dbReference type="PANTHER" id="PTHR47988">
    <property type="entry name" value="SOMATIC EMBRYOGENESIS RECEPTOR KINASE 1"/>
    <property type="match status" value="1"/>
</dbReference>
<reference evidence="2" key="1">
    <citation type="submission" date="2020-05" db="EMBL/GenBank/DDBJ databases">
        <title>WGS assembly of Panicum virgatum.</title>
        <authorList>
            <person name="Lovell J.T."/>
            <person name="Jenkins J."/>
            <person name="Shu S."/>
            <person name="Juenger T.E."/>
            <person name="Schmutz J."/>
        </authorList>
    </citation>
    <scope>NUCLEOTIDE SEQUENCE</scope>
    <source>
        <strain evidence="2">AP13</strain>
    </source>
</reference>
<accession>A0A8T0REL9</accession>
<evidence type="ECO:0000313" key="3">
    <source>
        <dbReference type="Proteomes" id="UP000823388"/>
    </source>
</evidence>
<dbReference type="EMBL" id="CM029047">
    <property type="protein sequence ID" value="KAG2583568.1"/>
    <property type="molecule type" value="Genomic_DNA"/>
</dbReference>
<evidence type="ECO:0000256" key="1">
    <source>
        <dbReference type="ARBA" id="ARBA00022729"/>
    </source>
</evidence>
<dbReference type="Gene3D" id="3.80.10.10">
    <property type="entry name" value="Ribonuclease Inhibitor"/>
    <property type="match status" value="1"/>
</dbReference>
<proteinExistence type="predicted"/>
<organism evidence="2 3">
    <name type="scientific">Panicum virgatum</name>
    <name type="common">Blackwell switchgrass</name>
    <dbReference type="NCBI Taxonomy" id="38727"/>
    <lineage>
        <taxon>Eukaryota</taxon>
        <taxon>Viridiplantae</taxon>
        <taxon>Streptophyta</taxon>
        <taxon>Embryophyta</taxon>
        <taxon>Tracheophyta</taxon>
        <taxon>Spermatophyta</taxon>
        <taxon>Magnoliopsida</taxon>
        <taxon>Liliopsida</taxon>
        <taxon>Poales</taxon>
        <taxon>Poaceae</taxon>
        <taxon>PACMAD clade</taxon>
        <taxon>Panicoideae</taxon>
        <taxon>Panicodae</taxon>
        <taxon>Paniceae</taxon>
        <taxon>Panicinae</taxon>
        <taxon>Panicum</taxon>
        <taxon>Panicum sect. Hiantes</taxon>
    </lineage>
</organism>
<dbReference type="Pfam" id="PF00560">
    <property type="entry name" value="LRR_1"/>
    <property type="match status" value="1"/>
</dbReference>
<name>A0A8T0REL9_PANVG</name>
<dbReference type="Proteomes" id="UP000823388">
    <property type="component" value="Chromosome 6K"/>
</dbReference>
<sequence>MGSDKADLDEAVMAMGGHGESSFPPWLTNRALLRCWRLVSRSAGATVHHYWFLRDLSENELVWPIPTILGNLSYSGKLYLHGNKLTGHIPPELGNMSKLSYLQLNDNELE</sequence>
<evidence type="ECO:0000313" key="2">
    <source>
        <dbReference type="EMBL" id="KAG2583568.1"/>
    </source>
</evidence>
<comment type="caution">
    <text evidence="2">The sequence shown here is derived from an EMBL/GenBank/DDBJ whole genome shotgun (WGS) entry which is preliminary data.</text>
</comment>
<dbReference type="InterPro" id="IPR032675">
    <property type="entry name" value="LRR_dom_sf"/>
</dbReference>
<protein>
    <submittedName>
        <fullName evidence="2">Uncharacterized protein</fullName>
    </submittedName>
</protein>
<dbReference type="AlphaFoldDB" id="A0A8T0REL9"/>